<keyword evidence="2" id="KW-1185">Reference proteome</keyword>
<dbReference type="AlphaFoldDB" id="A0A026X494"/>
<proteinExistence type="predicted"/>
<dbReference type="EMBL" id="KK107013">
    <property type="protein sequence ID" value="EZA62928.1"/>
    <property type="molecule type" value="Genomic_DNA"/>
</dbReference>
<gene>
    <name evidence="1" type="ORF">X777_04637</name>
</gene>
<sequence length="58" mass="6043">MSGATNDRGEDGARSVVSGETGFAHAGAIVYDQGSYFVVTHCGLFSISTLCNRNDNVS</sequence>
<evidence type="ECO:0000313" key="1">
    <source>
        <dbReference type="EMBL" id="EZA62928.1"/>
    </source>
</evidence>
<organism evidence="1 2">
    <name type="scientific">Ooceraea biroi</name>
    <name type="common">Clonal raider ant</name>
    <name type="synonym">Cerapachys biroi</name>
    <dbReference type="NCBI Taxonomy" id="2015173"/>
    <lineage>
        <taxon>Eukaryota</taxon>
        <taxon>Metazoa</taxon>
        <taxon>Ecdysozoa</taxon>
        <taxon>Arthropoda</taxon>
        <taxon>Hexapoda</taxon>
        <taxon>Insecta</taxon>
        <taxon>Pterygota</taxon>
        <taxon>Neoptera</taxon>
        <taxon>Endopterygota</taxon>
        <taxon>Hymenoptera</taxon>
        <taxon>Apocrita</taxon>
        <taxon>Aculeata</taxon>
        <taxon>Formicoidea</taxon>
        <taxon>Formicidae</taxon>
        <taxon>Dorylinae</taxon>
        <taxon>Ooceraea</taxon>
    </lineage>
</organism>
<evidence type="ECO:0000313" key="2">
    <source>
        <dbReference type="Proteomes" id="UP000053097"/>
    </source>
</evidence>
<reference evidence="1 2" key="1">
    <citation type="journal article" date="2014" name="Curr. Biol.">
        <title>The genome of the clonal raider ant Cerapachys biroi.</title>
        <authorList>
            <person name="Oxley P.R."/>
            <person name="Ji L."/>
            <person name="Fetter-Pruneda I."/>
            <person name="McKenzie S.K."/>
            <person name="Li C."/>
            <person name="Hu H."/>
            <person name="Zhang G."/>
            <person name="Kronauer D.J."/>
        </authorList>
    </citation>
    <scope>NUCLEOTIDE SEQUENCE [LARGE SCALE GENOMIC DNA]</scope>
</reference>
<name>A0A026X494_OOCBI</name>
<protein>
    <submittedName>
        <fullName evidence="1">Uncharacterized protein</fullName>
    </submittedName>
</protein>
<dbReference type="Proteomes" id="UP000053097">
    <property type="component" value="Unassembled WGS sequence"/>
</dbReference>
<accession>A0A026X494</accession>